<accession>A0A0W1RD80</accession>
<keyword evidence="1" id="KW-0378">Hydrolase</keyword>
<proteinExistence type="predicted"/>
<dbReference type="Proteomes" id="UP000054387">
    <property type="component" value="Unassembled WGS sequence"/>
</dbReference>
<feature type="domain" description="Isochorismatase-like" evidence="2">
    <location>
        <begin position="13"/>
        <end position="198"/>
    </location>
</feature>
<name>A0A0W1RD80_9EURY</name>
<dbReference type="InterPro" id="IPR050272">
    <property type="entry name" value="Isochorismatase-like_hydrls"/>
</dbReference>
<dbReference type="RefSeq" id="WP_058580094.1">
    <property type="nucleotide sequence ID" value="NZ_LOPU01000004.1"/>
</dbReference>
<protein>
    <recommendedName>
        <fullName evidence="2">Isochorismatase-like domain-containing protein</fullName>
    </recommendedName>
</protein>
<dbReference type="InterPro" id="IPR036380">
    <property type="entry name" value="Isochorismatase-like_sf"/>
</dbReference>
<evidence type="ECO:0000313" key="3">
    <source>
        <dbReference type="EMBL" id="KTG11362.1"/>
    </source>
</evidence>
<gene>
    <name evidence="3" type="ORF">AUR64_03645</name>
</gene>
<comment type="caution">
    <text evidence="3">The sequence shown here is derived from an EMBL/GenBank/DDBJ whole genome shotgun (WGS) entry which is preliminary data.</text>
</comment>
<dbReference type="AlphaFoldDB" id="A0A0W1RD80"/>
<dbReference type="EMBL" id="LOPU01000004">
    <property type="protein sequence ID" value="KTG11362.1"/>
    <property type="molecule type" value="Genomic_DNA"/>
</dbReference>
<dbReference type="STRING" id="1514971.AUR64_03645"/>
<dbReference type="Gene3D" id="3.40.50.850">
    <property type="entry name" value="Isochorismatase-like"/>
    <property type="match status" value="1"/>
</dbReference>
<organism evidence="3 4">
    <name type="scientific">Haloprofundus marisrubri</name>
    <dbReference type="NCBI Taxonomy" id="1514971"/>
    <lineage>
        <taxon>Archaea</taxon>
        <taxon>Methanobacteriati</taxon>
        <taxon>Methanobacteriota</taxon>
        <taxon>Stenosarchaea group</taxon>
        <taxon>Halobacteria</taxon>
        <taxon>Halobacteriales</taxon>
        <taxon>Haloferacaceae</taxon>
        <taxon>Haloprofundus</taxon>
    </lineage>
</organism>
<keyword evidence="4" id="KW-1185">Reference proteome</keyword>
<dbReference type="PANTHER" id="PTHR43540:SF16">
    <property type="entry name" value="ISOCHORISMATASE-LIKE DOMAIN-CONTAINING PROTEIN"/>
    <property type="match status" value="1"/>
</dbReference>
<dbReference type="InterPro" id="IPR000868">
    <property type="entry name" value="Isochorismatase-like_dom"/>
</dbReference>
<dbReference type="Pfam" id="PF00857">
    <property type="entry name" value="Isochorismatase"/>
    <property type="match status" value="1"/>
</dbReference>
<dbReference type="CDD" id="cd00431">
    <property type="entry name" value="cysteine_hydrolases"/>
    <property type="match status" value="1"/>
</dbReference>
<dbReference type="GO" id="GO:0016787">
    <property type="term" value="F:hydrolase activity"/>
    <property type="evidence" value="ECO:0007669"/>
    <property type="project" value="UniProtKB-KW"/>
</dbReference>
<evidence type="ECO:0000313" key="4">
    <source>
        <dbReference type="Proteomes" id="UP000054387"/>
    </source>
</evidence>
<dbReference type="PANTHER" id="PTHR43540">
    <property type="entry name" value="PEROXYUREIDOACRYLATE/UREIDOACRYLATE AMIDOHYDROLASE-RELATED"/>
    <property type="match status" value="1"/>
</dbReference>
<evidence type="ECO:0000256" key="1">
    <source>
        <dbReference type="ARBA" id="ARBA00022801"/>
    </source>
</evidence>
<evidence type="ECO:0000259" key="2">
    <source>
        <dbReference type="Pfam" id="PF00857"/>
    </source>
</evidence>
<dbReference type="OrthoDB" id="9194at2157"/>
<dbReference type="SUPFAM" id="SSF52499">
    <property type="entry name" value="Isochorismatase-like hydrolases"/>
    <property type="match status" value="1"/>
</dbReference>
<reference evidence="3 4" key="1">
    <citation type="submission" date="2015-12" db="EMBL/GenBank/DDBJ databases">
        <title>Haloprofundus marisrubri gen. nov., sp. nov., an extremely halophilic archaeon isolated from the Discovery deep brine-seawater interface in the Red Sea.</title>
        <authorList>
            <person name="Zhang G."/>
            <person name="Stingl U."/>
            <person name="Rashid M."/>
        </authorList>
    </citation>
    <scope>NUCLEOTIDE SEQUENCE [LARGE SCALE GENOMIC DNA]</scope>
    <source>
        <strain evidence="3 4">SB9</strain>
    </source>
</reference>
<sequence>MSELTLDIDSDSTALLVQDMQRDNLHYEGANKDSGVPEHAEEQNIYEHIEALMDTARERDIPVIHIHYIAEEDAAGLAQNAAIFSDIAADEVCIRGSWGAQPMDGMEPQEDDVVVEKMRVDGFRGTNLDNLLRGFGVDSFVLTGVFTNFSIESTARSGADLGYDVTVVEDATASFSEEWQNAALNYTLTQMTDIESTEDVLTALTE</sequence>